<dbReference type="Proteomes" id="UP000675781">
    <property type="component" value="Unassembled WGS sequence"/>
</dbReference>
<keyword evidence="2" id="KW-0472">Membrane</keyword>
<gene>
    <name evidence="3" type="ORF">KDL01_03385</name>
</gene>
<feature type="transmembrane region" description="Helical" evidence="2">
    <location>
        <begin position="247"/>
        <end position="268"/>
    </location>
</feature>
<sequence length="526" mass="56819">MTTTVSSTSTATQPPVPPADTDPRPRITARVSGFVQRERPYVIGCALLTGLLLAVMRPMPWGDDLTLHIAVLRRLLANPLHPGNPVVQMGGGSAYYSPYTVLLALLGKPFGLGPIALYRFAMLANGLLLMSGLYRFIRTLSQARWAPPLALIGMLLWWGTTAITFSGYLSLDSFCDCAAYPSTIGTALALHLWAGLNKGTLRPRRLAGLGALLGVLLLVHQFTGISATVGCAAILVSRHRELRERAALRGVALALAVCAVVIAIWPYYHLWSVGGGQLHLLDPIHHVLYTHIDTWYLYATPGLLALALRLRRNRTDPLVLMFAGVAAVVVLGWLSGHWSFGRSWPMVMFTAQAAVAIHVAELPRGRVRTAWMAPVALATAMGLWAQTGILLAAMPTAVRNEAVKVIGQHAGLEQLPHAAWLDGYLKPSDVVLADIPLAQSEVAAHGAYNVSSPWYLPEITESQDEVRASAMKALLSPNTTAAARTALISRYHVTWVLLLSDETLPAGFPAQQVAAADTFVLYRVLE</sequence>
<organism evidence="3 4">
    <name type="scientific">Actinospica durhamensis</name>
    <dbReference type="NCBI Taxonomy" id="1508375"/>
    <lineage>
        <taxon>Bacteria</taxon>
        <taxon>Bacillati</taxon>
        <taxon>Actinomycetota</taxon>
        <taxon>Actinomycetes</taxon>
        <taxon>Catenulisporales</taxon>
        <taxon>Actinospicaceae</taxon>
        <taxon>Actinospica</taxon>
    </lineage>
</organism>
<keyword evidence="2" id="KW-1133">Transmembrane helix</keyword>
<feature type="transmembrane region" description="Helical" evidence="2">
    <location>
        <begin position="288"/>
        <end position="306"/>
    </location>
</feature>
<feature type="transmembrane region" description="Helical" evidence="2">
    <location>
        <begin position="318"/>
        <end position="336"/>
    </location>
</feature>
<protein>
    <submittedName>
        <fullName evidence="3">Uncharacterized protein</fullName>
    </submittedName>
</protein>
<evidence type="ECO:0000313" key="4">
    <source>
        <dbReference type="Proteomes" id="UP000675781"/>
    </source>
</evidence>
<feature type="region of interest" description="Disordered" evidence="1">
    <location>
        <begin position="1"/>
        <end position="25"/>
    </location>
</feature>
<keyword evidence="4" id="KW-1185">Reference proteome</keyword>
<evidence type="ECO:0000256" key="1">
    <source>
        <dbReference type="SAM" id="MobiDB-lite"/>
    </source>
</evidence>
<evidence type="ECO:0000256" key="2">
    <source>
        <dbReference type="SAM" id="Phobius"/>
    </source>
</evidence>
<keyword evidence="2" id="KW-0812">Transmembrane</keyword>
<feature type="transmembrane region" description="Helical" evidence="2">
    <location>
        <begin position="40"/>
        <end position="59"/>
    </location>
</feature>
<feature type="transmembrane region" description="Helical" evidence="2">
    <location>
        <begin position="117"/>
        <end position="137"/>
    </location>
</feature>
<feature type="transmembrane region" description="Helical" evidence="2">
    <location>
        <begin position="149"/>
        <end position="171"/>
    </location>
</feature>
<comment type="caution">
    <text evidence="3">The sequence shown here is derived from an EMBL/GenBank/DDBJ whole genome shotgun (WGS) entry which is preliminary data.</text>
</comment>
<feature type="compositionally biased region" description="Low complexity" evidence="1">
    <location>
        <begin position="1"/>
        <end position="13"/>
    </location>
</feature>
<dbReference type="EMBL" id="JAGSOG010000009">
    <property type="protein sequence ID" value="MBR7832285.1"/>
    <property type="molecule type" value="Genomic_DNA"/>
</dbReference>
<accession>A0A941EK43</accession>
<name>A0A941EK43_9ACTN</name>
<feature type="transmembrane region" description="Helical" evidence="2">
    <location>
        <begin position="208"/>
        <end position="235"/>
    </location>
</feature>
<reference evidence="3" key="1">
    <citation type="submission" date="2021-04" db="EMBL/GenBank/DDBJ databases">
        <title>Genome based classification of Actinospica acidithermotolerans sp. nov., an actinobacterium isolated from an Indonesian hot spring.</title>
        <authorList>
            <person name="Kusuma A.B."/>
            <person name="Putra K.E."/>
            <person name="Nafisah S."/>
            <person name="Loh J."/>
            <person name="Nouioui I."/>
            <person name="Goodfellow M."/>
        </authorList>
    </citation>
    <scope>NUCLEOTIDE SEQUENCE</scope>
    <source>
        <strain evidence="3">CSCA 57</strain>
    </source>
</reference>
<dbReference type="AlphaFoldDB" id="A0A941EK43"/>
<feature type="transmembrane region" description="Helical" evidence="2">
    <location>
        <begin position="372"/>
        <end position="394"/>
    </location>
</feature>
<proteinExistence type="predicted"/>
<evidence type="ECO:0000313" key="3">
    <source>
        <dbReference type="EMBL" id="MBR7832285.1"/>
    </source>
</evidence>